<name>A0ABR3EKC1_9AGAR</name>
<evidence type="ECO:0000256" key="2">
    <source>
        <dbReference type="ARBA" id="ARBA00005866"/>
    </source>
</evidence>
<keyword evidence="4 5" id="KW-0413">Isomerase</keyword>
<comment type="catalytic activity">
    <reaction evidence="1">
        <text>alpha-D-glucose 6-phosphate = beta-D-glucose 6-phosphate</text>
        <dbReference type="Rhea" id="RHEA:16249"/>
        <dbReference type="ChEBI" id="CHEBI:58225"/>
        <dbReference type="ChEBI" id="CHEBI:58247"/>
        <dbReference type="EC" id="5.1.3.15"/>
    </reaction>
</comment>
<reference evidence="6 7" key="1">
    <citation type="submission" date="2024-02" db="EMBL/GenBank/DDBJ databases">
        <title>A draft genome for the cacao thread blight pathogen Marasmius crinis-equi.</title>
        <authorList>
            <person name="Cohen S.P."/>
            <person name="Baruah I.K."/>
            <person name="Amoako-Attah I."/>
            <person name="Bukari Y."/>
            <person name="Meinhardt L.W."/>
            <person name="Bailey B.A."/>
        </authorList>
    </citation>
    <scope>NUCLEOTIDE SEQUENCE [LARGE SCALE GENOMIC DNA]</scope>
    <source>
        <strain evidence="6 7">GH-76</strain>
    </source>
</reference>
<evidence type="ECO:0000256" key="4">
    <source>
        <dbReference type="ARBA" id="ARBA00023235"/>
    </source>
</evidence>
<comment type="function">
    <text evidence="5">Catalyzes the interconversion between the alpha and beta anomers from at least three hexose 6-phosphate sugars (Glc6P, Gal6P, and Man6P).</text>
</comment>
<gene>
    <name evidence="6" type="ORF">V5O48_018730</name>
</gene>
<dbReference type="Pfam" id="PF01263">
    <property type="entry name" value="Aldose_epim"/>
    <property type="match status" value="1"/>
</dbReference>
<accession>A0ABR3EKC1</accession>
<dbReference type="InterPro" id="IPR008183">
    <property type="entry name" value="Aldose_1/G6P_1-epimerase"/>
</dbReference>
<evidence type="ECO:0000256" key="3">
    <source>
        <dbReference type="ARBA" id="ARBA00012083"/>
    </source>
</evidence>
<keyword evidence="7" id="KW-1185">Reference proteome</keyword>
<dbReference type="EC" id="5.1.3.15" evidence="3 5"/>
<dbReference type="Proteomes" id="UP001465976">
    <property type="component" value="Unassembled WGS sequence"/>
</dbReference>
<organism evidence="6 7">
    <name type="scientific">Marasmius crinis-equi</name>
    <dbReference type="NCBI Taxonomy" id="585013"/>
    <lineage>
        <taxon>Eukaryota</taxon>
        <taxon>Fungi</taxon>
        <taxon>Dikarya</taxon>
        <taxon>Basidiomycota</taxon>
        <taxon>Agaricomycotina</taxon>
        <taxon>Agaricomycetes</taxon>
        <taxon>Agaricomycetidae</taxon>
        <taxon>Agaricales</taxon>
        <taxon>Marasmiineae</taxon>
        <taxon>Marasmiaceae</taxon>
        <taxon>Marasmius</taxon>
    </lineage>
</organism>
<dbReference type="PIRSF" id="PIRSF016020">
    <property type="entry name" value="PHexose_mutarotase"/>
    <property type="match status" value="1"/>
</dbReference>
<dbReference type="EMBL" id="JBAHYK010003641">
    <property type="protein sequence ID" value="KAL0563339.1"/>
    <property type="molecule type" value="Genomic_DNA"/>
</dbReference>
<evidence type="ECO:0000256" key="1">
    <source>
        <dbReference type="ARBA" id="ARBA00001096"/>
    </source>
</evidence>
<protein>
    <recommendedName>
        <fullName evidence="3 5">Glucose-6-phosphate 1-epimerase</fullName>
        <ecNumber evidence="3 5">5.1.3.15</ecNumber>
    </recommendedName>
</protein>
<comment type="similarity">
    <text evidence="2 5">Belongs to the glucose-6-phosphate 1-epimerase family.</text>
</comment>
<dbReference type="InterPro" id="IPR025532">
    <property type="entry name" value="G6P_1-epimerase"/>
</dbReference>
<sequence length="290" mass="32547">MPVEQTNNRVILKHPKGPTVELLLYGSHILSWKSGSPTSPEISERLFVSAKAPLDGSAPVRGGIPIAFPAFAAPPHAHPEHSKLGIHGFARSEVWTFDKVLQDDGSVVSIRLTLSPTPKIREVYTREFQLAFVITLEEFQLTNDLHVTNPASETLEFHALYHTYIRSPSKDVLITPLKGKKYIDKTDKEFQGLKTEMRDAVDVKRWTDSVYEDTPGEYEVKWPGGGVSIRTRNLKDLVMWNPQAEFGPKIVDLEEGGWEKYVCVEPGYVRGYVQLEGGKAWVGTQTLILH</sequence>
<comment type="caution">
    <text evidence="6">The sequence shown here is derived from an EMBL/GenBank/DDBJ whole genome shotgun (WGS) entry which is preliminary data.</text>
</comment>
<evidence type="ECO:0000256" key="5">
    <source>
        <dbReference type="PIRNR" id="PIRNR016020"/>
    </source>
</evidence>
<evidence type="ECO:0000313" key="7">
    <source>
        <dbReference type="Proteomes" id="UP001465976"/>
    </source>
</evidence>
<dbReference type="InterPro" id="IPR014718">
    <property type="entry name" value="GH-type_carb-bd"/>
</dbReference>
<dbReference type="PANTHER" id="PTHR11122">
    <property type="entry name" value="APOSPORY-ASSOCIATED PROTEIN C-RELATED"/>
    <property type="match status" value="1"/>
</dbReference>
<evidence type="ECO:0000313" key="6">
    <source>
        <dbReference type="EMBL" id="KAL0563339.1"/>
    </source>
</evidence>
<dbReference type="Gene3D" id="2.70.98.10">
    <property type="match status" value="1"/>
</dbReference>
<dbReference type="SUPFAM" id="SSF74650">
    <property type="entry name" value="Galactose mutarotase-like"/>
    <property type="match status" value="1"/>
</dbReference>
<dbReference type="PANTHER" id="PTHR11122:SF13">
    <property type="entry name" value="GLUCOSE-6-PHOSPHATE 1-EPIMERASE"/>
    <property type="match status" value="1"/>
</dbReference>
<proteinExistence type="inferred from homology"/>
<dbReference type="InterPro" id="IPR011013">
    <property type="entry name" value="Gal_mutarotase_sf_dom"/>
</dbReference>